<feature type="compositionally biased region" description="Polar residues" evidence="22">
    <location>
        <begin position="102"/>
        <end position="111"/>
    </location>
</feature>
<comment type="caution">
    <text evidence="24">The sequence shown here is derived from an EMBL/GenBank/DDBJ whole genome shotgun (WGS) entry which is preliminary data.</text>
</comment>
<evidence type="ECO:0000256" key="15">
    <source>
        <dbReference type="ARBA" id="ARBA00023212"/>
    </source>
</evidence>
<keyword evidence="25" id="KW-1185">Reference proteome</keyword>
<dbReference type="InterPro" id="IPR054473">
    <property type="entry name" value="KIF2A-like_N"/>
</dbReference>
<feature type="region of interest" description="Disordered" evidence="22">
    <location>
        <begin position="133"/>
        <end position="238"/>
    </location>
</feature>
<dbReference type="SMART" id="SM00129">
    <property type="entry name" value="KISc"/>
    <property type="match status" value="1"/>
</dbReference>
<keyword evidence="5" id="KW-0963">Cytoplasm</keyword>
<dbReference type="PROSITE" id="PS00411">
    <property type="entry name" value="KINESIN_MOTOR_1"/>
    <property type="match status" value="1"/>
</dbReference>
<evidence type="ECO:0000256" key="5">
    <source>
        <dbReference type="ARBA" id="ARBA00022490"/>
    </source>
</evidence>
<evidence type="ECO:0000256" key="16">
    <source>
        <dbReference type="ARBA" id="ARBA00023242"/>
    </source>
</evidence>
<name>A0A9Q1DKV1_CONCO</name>
<evidence type="ECO:0000256" key="11">
    <source>
        <dbReference type="ARBA" id="ARBA00022838"/>
    </source>
</evidence>
<gene>
    <name evidence="24" type="ORF">COCON_G00089630</name>
</gene>
<evidence type="ECO:0000256" key="8">
    <source>
        <dbReference type="ARBA" id="ARBA00022741"/>
    </source>
</evidence>
<comment type="subcellular location">
    <subcellularLocation>
        <location evidence="3">Chromosome</location>
        <location evidence="3">Centromere</location>
        <location evidence="3">Kinetochore</location>
    </subcellularLocation>
    <subcellularLocation>
        <location evidence="2">Cytoplasm</location>
        <location evidence="2">Cytoskeleton</location>
    </subcellularLocation>
    <subcellularLocation>
        <location evidence="1">Nucleus</location>
    </subcellularLocation>
</comment>
<comment type="similarity">
    <text evidence="19">Belongs to the TRAFAC class myosin-kinesin ATPase superfamily. Kinesin family. KIN-13 subfamily.</text>
</comment>
<keyword evidence="10" id="KW-0159">Chromosome partition</keyword>
<keyword evidence="8 20" id="KW-0547">Nucleotide-binding</keyword>
<evidence type="ECO:0000256" key="4">
    <source>
        <dbReference type="ARBA" id="ARBA00022454"/>
    </source>
</evidence>
<evidence type="ECO:0000256" key="14">
    <source>
        <dbReference type="ARBA" id="ARBA00023175"/>
    </source>
</evidence>
<evidence type="ECO:0000259" key="23">
    <source>
        <dbReference type="PROSITE" id="PS50067"/>
    </source>
</evidence>
<feature type="compositionally biased region" description="Acidic residues" evidence="22">
    <location>
        <begin position="618"/>
        <end position="629"/>
    </location>
</feature>
<keyword evidence="16" id="KW-0539">Nucleus</keyword>
<dbReference type="GO" id="GO:0008017">
    <property type="term" value="F:microtubule binding"/>
    <property type="evidence" value="ECO:0007669"/>
    <property type="project" value="InterPro"/>
</dbReference>
<dbReference type="OrthoDB" id="3176171at2759"/>
<evidence type="ECO:0000256" key="13">
    <source>
        <dbReference type="ARBA" id="ARBA00023054"/>
    </source>
</evidence>
<keyword evidence="4" id="KW-0158">Chromosome</keyword>
<dbReference type="GO" id="GO:0051301">
    <property type="term" value="P:cell division"/>
    <property type="evidence" value="ECO:0007669"/>
    <property type="project" value="UniProtKB-KW"/>
</dbReference>
<dbReference type="SUPFAM" id="SSF52540">
    <property type="entry name" value="P-loop containing nucleoside triphosphate hydrolases"/>
    <property type="match status" value="1"/>
</dbReference>
<dbReference type="GO" id="GO:0005874">
    <property type="term" value="C:microtubule"/>
    <property type="evidence" value="ECO:0007669"/>
    <property type="project" value="UniProtKB-KW"/>
</dbReference>
<feature type="domain" description="Kinesin motor" evidence="23">
    <location>
        <begin position="269"/>
        <end position="599"/>
    </location>
</feature>
<dbReference type="GO" id="GO:0007018">
    <property type="term" value="P:microtubule-based movement"/>
    <property type="evidence" value="ECO:0007669"/>
    <property type="project" value="InterPro"/>
</dbReference>
<dbReference type="EMBL" id="JAFJMO010000006">
    <property type="protein sequence ID" value="KAJ8274338.1"/>
    <property type="molecule type" value="Genomic_DNA"/>
</dbReference>
<evidence type="ECO:0000256" key="7">
    <source>
        <dbReference type="ARBA" id="ARBA00022701"/>
    </source>
</evidence>
<keyword evidence="15" id="KW-0206">Cytoskeleton</keyword>
<dbReference type="PRINTS" id="PR00380">
    <property type="entry name" value="KINESINHEAVY"/>
</dbReference>
<evidence type="ECO:0000256" key="19">
    <source>
        <dbReference type="ARBA" id="ARBA00061030"/>
    </source>
</evidence>
<evidence type="ECO:0000313" key="25">
    <source>
        <dbReference type="Proteomes" id="UP001152803"/>
    </source>
</evidence>
<organism evidence="24 25">
    <name type="scientific">Conger conger</name>
    <name type="common">Conger eel</name>
    <name type="synonym">Muraena conger</name>
    <dbReference type="NCBI Taxonomy" id="82655"/>
    <lineage>
        <taxon>Eukaryota</taxon>
        <taxon>Metazoa</taxon>
        <taxon>Chordata</taxon>
        <taxon>Craniata</taxon>
        <taxon>Vertebrata</taxon>
        <taxon>Euteleostomi</taxon>
        <taxon>Actinopterygii</taxon>
        <taxon>Neopterygii</taxon>
        <taxon>Teleostei</taxon>
        <taxon>Anguilliformes</taxon>
        <taxon>Congridae</taxon>
        <taxon>Conger</taxon>
    </lineage>
</organism>
<dbReference type="InterPro" id="IPR027417">
    <property type="entry name" value="P-loop_NTPase"/>
</dbReference>
<dbReference type="PANTHER" id="PTHR47971:SF25">
    <property type="entry name" value="KINESIN-LIKE PROTEIN KIF2C"/>
    <property type="match status" value="1"/>
</dbReference>
<dbReference type="PANTHER" id="PTHR47971">
    <property type="entry name" value="KINESIN-RELATED PROTEIN 6"/>
    <property type="match status" value="1"/>
</dbReference>
<dbReference type="InterPro" id="IPR001752">
    <property type="entry name" value="Kinesin_motor_dom"/>
</dbReference>
<dbReference type="Pfam" id="PF00225">
    <property type="entry name" value="Kinesin"/>
    <property type="match status" value="1"/>
</dbReference>
<dbReference type="CDD" id="cd01367">
    <property type="entry name" value="KISc_KIF2_like"/>
    <property type="match status" value="1"/>
</dbReference>
<keyword evidence="11" id="KW-0995">Kinetochore</keyword>
<dbReference type="GO" id="GO:0007019">
    <property type="term" value="P:microtubule depolymerization"/>
    <property type="evidence" value="ECO:0007669"/>
    <property type="project" value="TreeGrafter"/>
</dbReference>
<keyword evidence="13" id="KW-0175">Coiled coil</keyword>
<feature type="binding site" evidence="20">
    <location>
        <begin position="359"/>
        <end position="366"/>
    </location>
    <ligand>
        <name>ATP</name>
        <dbReference type="ChEBI" id="CHEBI:30616"/>
    </ligand>
</feature>
<keyword evidence="7 21" id="KW-0493">Microtubule</keyword>
<keyword evidence="14 20" id="KW-0505">Motor protein</keyword>
<dbReference type="InterPro" id="IPR019821">
    <property type="entry name" value="Kinesin_motor_CS"/>
</dbReference>
<evidence type="ECO:0000256" key="1">
    <source>
        <dbReference type="ARBA" id="ARBA00004123"/>
    </source>
</evidence>
<evidence type="ECO:0000256" key="9">
    <source>
        <dbReference type="ARBA" id="ARBA00022776"/>
    </source>
</evidence>
<dbReference type="AlphaFoldDB" id="A0A9Q1DKV1"/>
<evidence type="ECO:0000256" key="20">
    <source>
        <dbReference type="PROSITE-ProRule" id="PRU00283"/>
    </source>
</evidence>
<evidence type="ECO:0000256" key="18">
    <source>
        <dbReference type="ARBA" id="ARBA00023328"/>
    </source>
</evidence>
<sequence length="714" mass="79264">MAMSVVELISIGLSIKISRSDGRVHGATVKAIHPNKGVVSVEWQENSATKGKEVDVNELYNLNRELVEFLKSSNQPEPTPTQPNKSEIRLRSSRIPAPPETATGTRPTEVSDSVHRKSMVRRTCAVNKVVPSLPSSAEDGALVPEQPVESLLNGPGSRNQRRLKRGVAMPPSLLPRVPETGAEPEAPAARITPAAGTARRKSVVPSEAEKNQNKRRASQAKHNTDLRAKRGNGGETNRPHWQFYKMIEEYRETLELVPISLSDPVEDHKICVCVRKRPLNKQEVARKEIDVVSIPGRGVLLLHEPKQKVDLTKYLENQLFKFDYSFDETASNEMVYRFTAKPLVQTVFEGGVATCFAYGQTGSGKTHTMGGDFSGKNQNSSKGVYALAAQDVFTLLEQRRYVTMGLEAYVTFFEIYNGKVFDLLNKKAKLRVLEDGKQQVQVVGLQEMYVSSPSEVIRLIDLGSSCRTSGQTFANSNSSRSHAVLQIILRRGDRLHGKFSLVDLAGNERGNDVSSNDRQALVETAEINRSLLALKECIRSLGKNSDHIPFRMSKLTQVLRDSFIGENSRTCMIAMISPGMTSCDYTLNTLRYADRVKELNTATAGNSDTDSDKKSEMEVDEDEEEESLSAEDTVLSTPSVYEAVAQVTEMADRLCEVLHNGREIANAIEDRTHDISTILPELNEHMMTLQECFQALQAAVKTEELSRMPKKGQR</sequence>
<dbReference type="GO" id="GO:0000776">
    <property type="term" value="C:kinetochore"/>
    <property type="evidence" value="ECO:0007669"/>
    <property type="project" value="UniProtKB-KW"/>
</dbReference>
<feature type="region of interest" description="Disordered" evidence="22">
    <location>
        <begin position="601"/>
        <end position="632"/>
    </location>
</feature>
<evidence type="ECO:0000256" key="12">
    <source>
        <dbReference type="ARBA" id="ARBA00022840"/>
    </source>
</evidence>
<keyword evidence="12 20" id="KW-0067">ATP-binding</keyword>
<evidence type="ECO:0000256" key="2">
    <source>
        <dbReference type="ARBA" id="ARBA00004245"/>
    </source>
</evidence>
<dbReference type="GO" id="GO:0005634">
    <property type="term" value="C:nucleus"/>
    <property type="evidence" value="ECO:0007669"/>
    <property type="project" value="UniProtKB-SubCell"/>
</dbReference>
<evidence type="ECO:0000313" key="24">
    <source>
        <dbReference type="EMBL" id="KAJ8274338.1"/>
    </source>
</evidence>
<dbReference type="InterPro" id="IPR036961">
    <property type="entry name" value="Kinesin_motor_dom_sf"/>
</dbReference>
<protein>
    <recommendedName>
        <fullName evidence="21">Kinesin-like protein</fullName>
    </recommendedName>
</protein>
<dbReference type="GO" id="GO:0003777">
    <property type="term" value="F:microtubule motor activity"/>
    <property type="evidence" value="ECO:0007669"/>
    <property type="project" value="InterPro"/>
</dbReference>
<dbReference type="InterPro" id="IPR027640">
    <property type="entry name" value="Kinesin-like_fam"/>
</dbReference>
<reference evidence="24" key="1">
    <citation type="journal article" date="2023" name="Science">
        <title>Genome structures resolve the early diversification of teleost fishes.</title>
        <authorList>
            <person name="Parey E."/>
            <person name="Louis A."/>
            <person name="Montfort J."/>
            <person name="Bouchez O."/>
            <person name="Roques C."/>
            <person name="Iampietro C."/>
            <person name="Lluch J."/>
            <person name="Castinel A."/>
            <person name="Donnadieu C."/>
            <person name="Desvignes T."/>
            <person name="Floi Bucao C."/>
            <person name="Jouanno E."/>
            <person name="Wen M."/>
            <person name="Mejri S."/>
            <person name="Dirks R."/>
            <person name="Jansen H."/>
            <person name="Henkel C."/>
            <person name="Chen W.J."/>
            <person name="Zahm M."/>
            <person name="Cabau C."/>
            <person name="Klopp C."/>
            <person name="Thompson A.W."/>
            <person name="Robinson-Rechavi M."/>
            <person name="Braasch I."/>
            <person name="Lecointre G."/>
            <person name="Bobe J."/>
            <person name="Postlethwait J.H."/>
            <person name="Berthelot C."/>
            <person name="Roest Crollius H."/>
            <person name="Guiguen Y."/>
        </authorList>
    </citation>
    <scope>NUCLEOTIDE SEQUENCE</scope>
    <source>
        <strain evidence="24">Concon-B</strain>
    </source>
</reference>
<dbReference type="FunFam" id="3.40.850.10:FF:000012">
    <property type="entry name" value="Kinesin-like protein"/>
    <property type="match status" value="1"/>
</dbReference>
<dbReference type="GO" id="GO:0007059">
    <property type="term" value="P:chromosome segregation"/>
    <property type="evidence" value="ECO:0007669"/>
    <property type="project" value="UniProtKB-KW"/>
</dbReference>
<dbReference type="Proteomes" id="UP001152803">
    <property type="component" value="Unassembled WGS sequence"/>
</dbReference>
<evidence type="ECO:0000256" key="17">
    <source>
        <dbReference type="ARBA" id="ARBA00023306"/>
    </source>
</evidence>
<evidence type="ECO:0000256" key="22">
    <source>
        <dbReference type="SAM" id="MobiDB-lite"/>
    </source>
</evidence>
<evidence type="ECO:0000256" key="3">
    <source>
        <dbReference type="ARBA" id="ARBA00004629"/>
    </source>
</evidence>
<dbReference type="GO" id="GO:0005524">
    <property type="term" value="F:ATP binding"/>
    <property type="evidence" value="ECO:0007669"/>
    <property type="project" value="UniProtKB-UniRule"/>
</dbReference>
<keyword evidence="6" id="KW-0132">Cell division</keyword>
<accession>A0A9Q1DKV1</accession>
<proteinExistence type="inferred from homology"/>
<evidence type="ECO:0000256" key="21">
    <source>
        <dbReference type="RuleBase" id="RU000394"/>
    </source>
</evidence>
<feature type="region of interest" description="Disordered" evidence="22">
    <location>
        <begin position="71"/>
        <end position="116"/>
    </location>
</feature>
<evidence type="ECO:0000256" key="6">
    <source>
        <dbReference type="ARBA" id="ARBA00022618"/>
    </source>
</evidence>
<dbReference type="Gene3D" id="3.40.850.10">
    <property type="entry name" value="Kinesin motor domain"/>
    <property type="match status" value="1"/>
</dbReference>
<keyword evidence="18" id="KW-0137">Centromere</keyword>
<dbReference type="PROSITE" id="PS50067">
    <property type="entry name" value="KINESIN_MOTOR_2"/>
    <property type="match status" value="1"/>
</dbReference>
<keyword evidence="17" id="KW-0131">Cell cycle</keyword>
<keyword evidence="9" id="KW-0498">Mitosis</keyword>
<dbReference type="Pfam" id="PF22923">
    <property type="entry name" value="KIF2A-like_1st"/>
    <property type="match status" value="1"/>
</dbReference>
<evidence type="ECO:0000256" key="10">
    <source>
        <dbReference type="ARBA" id="ARBA00022829"/>
    </source>
</evidence>